<dbReference type="GO" id="GO:0007131">
    <property type="term" value="P:reciprocal meiotic recombination"/>
    <property type="evidence" value="ECO:0007669"/>
    <property type="project" value="InterPro"/>
</dbReference>
<dbReference type="Ensembl" id="ENSSLDT00000001846.1">
    <property type="protein sequence ID" value="ENSSLDP00000001761.1"/>
    <property type="gene ID" value="ENSSLDG00000001438.1"/>
</dbReference>
<evidence type="ECO:0000313" key="3">
    <source>
        <dbReference type="Proteomes" id="UP000261360"/>
    </source>
</evidence>
<protein>
    <submittedName>
        <fullName evidence="2">Si:ch211-10e2.1</fullName>
    </submittedName>
</protein>
<dbReference type="GO" id="GO:0019789">
    <property type="term" value="F:SUMO transferase activity"/>
    <property type="evidence" value="ECO:0007669"/>
    <property type="project" value="InterPro"/>
</dbReference>
<dbReference type="Proteomes" id="UP000261360">
    <property type="component" value="Unplaced"/>
</dbReference>
<keyword evidence="1" id="KW-0469">Meiosis</keyword>
<sequence>MDWFHCNQCFKRSGAMFAISSCGHICCEPCIKSQCSVCGASCSYLPITDQMKPQEKVFFKDPVKLIQSRLEHISQRTQMERVSAHFKHKSVEMEGRLKEVTEQGYQLSELERETAELKKPLSQRRVSPGQFQINAQRMSLPVAVTSP</sequence>
<name>A0A3B4WC22_SERLL</name>
<reference evidence="2" key="1">
    <citation type="submission" date="2025-08" db="UniProtKB">
        <authorList>
            <consortium name="Ensembl"/>
        </authorList>
    </citation>
    <scope>IDENTIFICATION</scope>
</reference>
<dbReference type="GeneTree" id="ENSGT00740000115581"/>
<dbReference type="PANTHER" id="PTHR22663">
    <property type="entry name" value="RING FINGER PROTEIN NARYA-RELATED"/>
    <property type="match status" value="1"/>
</dbReference>
<dbReference type="GO" id="GO:0000795">
    <property type="term" value="C:synaptonemal complex"/>
    <property type="evidence" value="ECO:0007669"/>
    <property type="project" value="InterPro"/>
</dbReference>
<evidence type="ECO:0000313" key="2">
    <source>
        <dbReference type="Ensembl" id="ENSSLDP00000001761.1"/>
    </source>
</evidence>
<keyword evidence="3" id="KW-1185">Reference proteome</keyword>
<dbReference type="GO" id="GO:0016925">
    <property type="term" value="P:protein sumoylation"/>
    <property type="evidence" value="ECO:0007669"/>
    <property type="project" value="TreeGrafter"/>
</dbReference>
<organism evidence="2 3">
    <name type="scientific">Seriola lalandi dorsalis</name>
    <dbReference type="NCBI Taxonomy" id="1841481"/>
    <lineage>
        <taxon>Eukaryota</taxon>
        <taxon>Metazoa</taxon>
        <taxon>Chordata</taxon>
        <taxon>Craniata</taxon>
        <taxon>Vertebrata</taxon>
        <taxon>Euteleostomi</taxon>
        <taxon>Actinopterygii</taxon>
        <taxon>Neopterygii</taxon>
        <taxon>Teleostei</taxon>
        <taxon>Neoteleostei</taxon>
        <taxon>Acanthomorphata</taxon>
        <taxon>Carangaria</taxon>
        <taxon>Carangiformes</taxon>
        <taxon>Carangidae</taxon>
        <taxon>Seriola</taxon>
    </lineage>
</organism>
<dbReference type="STRING" id="1841481.ENSSLDP00000001761"/>
<evidence type="ECO:0000256" key="1">
    <source>
        <dbReference type="ARBA" id="ARBA00023254"/>
    </source>
</evidence>
<dbReference type="GO" id="GO:0007129">
    <property type="term" value="P:homologous chromosome pairing at meiosis"/>
    <property type="evidence" value="ECO:0007669"/>
    <property type="project" value="TreeGrafter"/>
</dbReference>
<reference evidence="2" key="2">
    <citation type="submission" date="2025-09" db="UniProtKB">
        <authorList>
            <consortium name="Ensembl"/>
        </authorList>
    </citation>
    <scope>IDENTIFICATION</scope>
</reference>
<proteinExistence type="predicted"/>
<dbReference type="AlphaFoldDB" id="A0A3B4WC22"/>
<dbReference type="PANTHER" id="PTHR22663:SF29">
    <property type="entry name" value="RING FINGER PROTEIN 212B"/>
    <property type="match status" value="1"/>
</dbReference>
<dbReference type="InterPro" id="IPR042123">
    <property type="entry name" value="Zip3/RNF212-like"/>
</dbReference>
<accession>A0A3B4WC22</accession>